<dbReference type="CDD" id="cd06170">
    <property type="entry name" value="LuxR_C_like"/>
    <property type="match status" value="1"/>
</dbReference>
<protein>
    <recommendedName>
        <fullName evidence="5">HTH luxR-type domain-containing protein</fullName>
    </recommendedName>
</protein>
<reference evidence="6 7" key="1">
    <citation type="submission" date="2018-01" db="EMBL/GenBank/DDBJ databases">
        <title>Whole genome analyses suggest that Burkholderia sensu lato contains two further novel genera in the rhizoxinica-symbiotica group Mycetohabitans gen. nov., and Trinickia gen. nov.: implications for the evolution of diazotrophy and nodulation in the Burkholderiaceae.</title>
        <authorList>
            <person name="Estrada-de los Santos P."/>
            <person name="Palmer M."/>
            <person name="Chavez-Ramirez B."/>
            <person name="Beukes C."/>
            <person name="Steenkamp E.T."/>
            <person name="Hirsch A.M."/>
            <person name="Manyaka P."/>
            <person name="Maluk M."/>
            <person name="Lafos M."/>
            <person name="Crook M."/>
            <person name="Gross E."/>
            <person name="Simon M.F."/>
            <person name="Bueno dos Reis Junior F."/>
            <person name="Poole P.S."/>
            <person name="Venter S.N."/>
            <person name="James E.K."/>
        </authorList>
    </citation>
    <scope>NUCLEOTIDE SEQUENCE [LARGE SCALE GENOMIC DNA]</scope>
    <source>
        <strain evidence="6 7">GIMN1.004</strain>
    </source>
</reference>
<feature type="domain" description="HTH luxR-type" evidence="5">
    <location>
        <begin position="1"/>
        <end position="61"/>
    </location>
</feature>
<dbReference type="InterPro" id="IPR016032">
    <property type="entry name" value="Sig_transdc_resp-reg_C-effctor"/>
</dbReference>
<dbReference type="SUPFAM" id="SSF46894">
    <property type="entry name" value="C-terminal effector domain of the bipartite response regulators"/>
    <property type="match status" value="1"/>
</dbReference>
<dbReference type="AlphaFoldDB" id="A0A2N7VSR1"/>
<dbReference type="PRINTS" id="PR00038">
    <property type="entry name" value="HTHLUXR"/>
</dbReference>
<evidence type="ECO:0000256" key="1">
    <source>
        <dbReference type="ARBA" id="ARBA00023015"/>
    </source>
</evidence>
<evidence type="ECO:0000256" key="4">
    <source>
        <dbReference type="SAM" id="MobiDB-lite"/>
    </source>
</evidence>
<keyword evidence="7" id="KW-1185">Reference proteome</keyword>
<evidence type="ECO:0000313" key="7">
    <source>
        <dbReference type="Proteomes" id="UP000235616"/>
    </source>
</evidence>
<keyword evidence="2" id="KW-0238">DNA-binding</keyword>
<sequence>MMPTTREGTVLALIAEGLTDREIAARLAFSLSTARKHREALLAKFGATKSAQLVRRYVVSCPNPIKKSRARRRFPNANNKCSGCSMTARATSRSRGASASAT</sequence>
<keyword evidence="3" id="KW-0804">Transcription</keyword>
<feature type="region of interest" description="Disordered" evidence="4">
    <location>
        <begin position="76"/>
        <end position="102"/>
    </location>
</feature>
<proteinExistence type="predicted"/>
<dbReference type="Pfam" id="PF00196">
    <property type="entry name" value="GerE"/>
    <property type="match status" value="1"/>
</dbReference>
<keyword evidence="1" id="KW-0805">Transcription regulation</keyword>
<dbReference type="PROSITE" id="PS50043">
    <property type="entry name" value="HTH_LUXR_2"/>
    <property type="match status" value="1"/>
</dbReference>
<dbReference type="GO" id="GO:0003677">
    <property type="term" value="F:DNA binding"/>
    <property type="evidence" value="ECO:0007669"/>
    <property type="project" value="UniProtKB-KW"/>
</dbReference>
<dbReference type="InterPro" id="IPR000792">
    <property type="entry name" value="Tscrpt_reg_LuxR_C"/>
</dbReference>
<dbReference type="GO" id="GO:0006355">
    <property type="term" value="P:regulation of DNA-templated transcription"/>
    <property type="evidence" value="ECO:0007669"/>
    <property type="project" value="InterPro"/>
</dbReference>
<dbReference type="SMART" id="SM00421">
    <property type="entry name" value="HTH_LUXR"/>
    <property type="match status" value="1"/>
</dbReference>
<accession>A0A2N7VSR1</accession>
<comment type="caution">
    <text evidence="6">The sequence shown here is derived from an EMBL/GenBank/DDBJ whole genome shotgun (WGS) entry which is preliminary data.</text>
</comment>
<dbReference type="Proteomes" id="UP000235616">
    <property type="component" value="Unassembled WGS sequence"/>
</dbReference>
<dbReference type="Gene3D" id="1.10.10.10">
    <property type="entry name" value="Winged helix-like DNA-binding domain superfamily/Winged helix DNA-binding domain"/>
    <property type="match status" value="1"/>
</dbReference>
<dbReference type="InterPro" id="IPR036388">
    <property type="entry name" value="WH-like_DNA-bd_sf"/>
</dbReference>
<name>A0A2N7VSR1_9BURK</name>
<feature type="compositionally biased region" description="Low complexity" evidence="4">
    <location>
        <begin position="85"/>
        <end position="102"/>
    </location>
</feature>
<dbReference type="PANTHER" id="PTHR44688">
    <property type="entry name" value="DNA-BINDING TRANSCRIPTIONAL ACTIVATOR DEVR_DOSR"/>
    <property type="match status" value="1"/>
</dbReference>
<organism evidence="6 7">
    <name type="scientific">Trinickia dabaoshanensis</name>
    <dbReference type="NCBI Taxonomy" id="564714"/>
    <lineage>
        <taxon>Bacteria</taxon>
        <taxon>Pseudomonadati</taxon>
        <taxon>Pseudomonadota</taxon>
        <taxon>Betaproteobacteria</taxon>
        <taxon>Burkholderiales</taxon>
        <taxon>Burkholderiaceae</taxon>
        <taxon>Trinickia</taxon>
    </lineage>
</organism>
<evidence type="ECO:0000313" key="6">
    <source>
        <dbReference type="EMBL" id="PMS20183.1"/>
    </source>
</evidence>
<evidence type="ECO:0000256" key="2">
    <source>
        <dbReference type="ARBA" id="ARBA00023125"/>
    </source>
</evidence>
<dbReference type="EMBL" id="PNYA01000009">
    <property type="protein sequence ID" value="PMS20183.1"/>
    <property type="molecule type" value="Genomic_DNA"/>
</dbReference>
<gene>
    <name evidence="6" type="ORF">C0Z18_11785</name>
</gene>
<evidence type="ECO:0000256" key="3">
    <source>
        <dbReference type="ARBA" id="ARBA00023163"/>
    </source>
</evidence>
<evidence type="ECO:0000259" key="5">
    <source>
        <dbReference type="PROSITE" id="PS50043"/>
    </source>
</evidence>
<dbReference type="PANTHER" id="PTHR44688:SF16">
    <property type="entry name" value="DNA-BINDING TRANSCRIPTIONAL ACTIVATOR DEVR_DOSR"/>
    <property type="match status" value="1"/>
</dbReference>
<dbReference type="OrthoDB" id="9794397at2"/>